<dbReference type="InterPro" id="IPR008266">
    <property type="entry name" value="Tyr_kinase_AS"/>
</dbReference>
<keyword evidence="2 4" id="KW-0863">Zinc-finger</keyword>
<dbReference type="SMART" id="SM00219">
    <property type="entry name" value="TyrKc"/>
    <property type="match status" value="2"/>
</dbReference>
<evidence type="ECO:0000256" key="3">
    <source>
        <dbReference type="ARBA" id="ARBA00022833"/>
    </source>
</evidence>
<evidence type="ECO:0000259" key="7">
    <source>
        <dbReference type="PROSITE" id="PS50011"/>
    </source>
</evidence>
<dbReference type="Gene3D" id="3.30.60.90">
    <property type="match status" value="4"/>
</dbReference>
<dbReference type="GO" id="GO:0008270">
    <property type="term" value="F:zinc ion binding"/>
    <property type="evidence" value="ECO:0007669"/>
    <property type="project" value="UniProtKB-KW"/>
</dbReference>
<feature type="binding site" evidence="5">
    <location>
        <position position="317"/>
    </location>
    <ligand>
        <name>ATP</name>
        <dbReference type="ChEBI" id="CHEBI:30616"/>
    </ligand>
</feature>
<feature type="domain" description="ZZ-type" evidence="8">
    <location>
        <begin position="222"/>
        <end position="280"/>
    </location>
</feature>
<name>A0A813NQM0_9BILA</name>
<evidence type="ECO:0000256" key="5">
    <source>
        <dbReference type="PROSITE-ProRule" id="PRU10141"/>
    </source>
</evidence>
<evidence type="ECO:0000313" key="9">
    <source>
        <dbReference type="EMBL" id="CAF0738954.1"/>
    </source>
</evidence>
<dbReference type="PROSITE" id="PS00107">
    <property type="entry name" value="PROTEIN_KINASE_ATP"/>
    <property type="match status" value="2"/>
</dbReference>
<dbReference type="InterPro" id="IPR051681">
    <property type="entry name" value="Ser/Thr_Kinases-Pseudokinases"/>
</dbReference>
<feature type="region of interest" description="Disordered" evidence="6">
    <location>
        <begin position="76"/>
        <end position="102"/>
    </location>
</feature>
<accession>A0A813NQM0</accession>
<evidence type="ECO:0000256" key="4">
    <source>
        <dbReference type="PROSITE-ProRule" id="PRU00228"/>
    </source>
</evidence>
<dbReference type="InterPro" id="IPR000719">
    <property type="entry name" value="Prot_kinase_dom"/>
</dbReference>
<dbReference type="InterPro" id="IPR043145">
    <property type="entry name" value="Znf_ZZ_sf"/>
</dbReference>
<dbReference type="PROSITE" id="PS50135">
    <property type="entry name" value="ZF_ZZ_2"/>
    <property type="match status" value="4"/>
</dbReference>
<reference evidence="9" key="1">
    <citation type="submission" date="2021-02" db="EMBL/GenBank/DDBJ databases">
        <authorList>
            <person name="Nowell W R."/>
        </authorList>
    </citation>
    <scope>NUCLEOTIDE SEQUENCE</scope>
</reference>
<feature type="domain" description="Protein kinase" evidence="7">
    <location>
        <begin position="288"/>
        <end position="554"/>
    </location>
</feature>
<feature type="domain" description="ZZ-type" evidence="8">
    <location>
        <begin position="689"/>
        <end position="749"/>
    </location>
</feature>
<dbReference type="GO" id="GO:0004674">
    <property type="term" value="F:protein serine/threonine kinase activity"/>
    <property type="evidence" value="ECO:0007669"/>
    <property type="project" value="TreeGrafter"/>
</dbReference>
<keyword evidence="1" id="KW-0479">Metal-binding</keyword>
<feature type="compositionally biased region" description="Basic residues" evidence="6">
    <location>
        <begin position="83"/>
        <end position="93"/>
    </location>
</feature>
<sequence>MLQHVRSALIEKLEKQREHEPYCKVQWLDTKKIEVIPQRYIQLLPSGIVHINVTYTIFIDGFRRYGTVLMTGTKEHCESSHHKDPHRGSKIHATHSPVEKGSDQRVDDIMLMRIVGKLMHPISSNDSQKDEDVHDAKCASCKMKPIHHVDRYHCLECPPSSNYDLCGRCFEKRRETEHHSSGHAMVQFKLPNEFLGIPVHNVNNEVTLKKLRQLNTLQNEYHKGIKCDGTCQQKHFYGLRFKCDTCPNYNLCETCAIEKHVCTKSHERNHPMILTSNSFIPKIDPTDIEFKEVLGRGGYGYVCKAIWRPKNREVACKVIEVSSASAISHTLERSFHLELAAYRELSGLYILRTFGYATRELPANHIRGLTTQFMILMELMGRGSLQDLLENESHKVSLRHKVTMARQIASGMRRIHQHGMVHRDIRPDNILINDDYVAKIGDMGLARVIDPNDQQTQLGCLPFMPPEFFHEQSEGHIKFDEKLDIYTYGLTLNQLFTETMHDFHLNRSTSRIIITKPSPVFYDEIIVKCLETDSKQRPTAIEIEKTLELYEEAFSETRFSDSYTRLTFFEQQREHEPYCKVQWSDTKQTEVIPQKYIQVSPPGIVHTNITYTIFINGVGRYGTVLVTGTKEHCESSHRTHVHYGSKTHATHSPVEKGSDQHVDDMMLMKIVGKLMHPTSSNDSQKDEDVHDAECASCKMKPICHVDRYHCLECPPSSNYDLCGRCFEKRRETEHHSSGHAMVQFKLPNEFLGIPVHNVNNEVTLHKLKHLSTLQNEHHKGIKCDGTCQQKHFYGLRFKCDTCPNYNLCETCAIEKHVCTKSHERNHPMILTSNSFIPKIDPTDIEFKEVLGRGAFGYVCKAIWRSRNREVACKVIEVTGASSSSHTLERSFHLELAAYRELSGLYILRTFGYATHELPANHIRGITTQFMILMELMGRGSLQNVLEKEPHNISLRRRLTMARQIASGMKRIHQHGMVHRDIRPDNILVNDDYTAKIGDMGIARVINPNGQQTQLGCLPFMPPEFFHEQSEGHIKCDEKLDIYTYGLTLNQLFTETMHDFHFDHSTSRIIITKPSPVFYEEIIVKCLENDTRQRPTAVEIEKTLELYEEAFNETRISDGYTRMNTQEKDKVFLEFYRKNKHHIQRFVTEYFPQHFIKETLTKCKNRNIENKTKARKIIWSSA</sequence>
<dbReference type="SUPFAM" id="SSF57850">
    <property type="entry name" value="RING/U-box"/>
    <property type="match status" value="4"/>
</dbReference>
<dbReference type="PROSITE" id="PS50011">
    <property type="entry name" value="PROTEIN_KINASE_DOM"/>
    <property type="match status" value="2"/>
</dbReference>
<gene>
    <name evidence="9" type="ORF">JYZ213_LOCUS1743</name>
</gene>
<feature type="binding site" evidence="5">
    <location>
        <position position="873"/>
    </location>
    <ligand>
        <name>ATP</name>
        <dbReference type="ChEBI" id="CHEBI:30616"/>
    </ligand>
</feature>
<dbReference type="InterPro" id="IPR017441">
    <property type="entry name" value="Protein_kinase_ATP_BS"/>
</dbReference>
<evidence type="ECO:0000256" key="2">
    <source>
        <dbReference type="ARBA" id="ARBA00022771"/>
    </source>
</evidence>
<dbReference type="Pfam" id="PF07714">
    <property type="entry name" value="PK_Tyr_Ser-Thr"/>
    <property type="match status" value="2"/>
</dbReference>
<organism evidence="9 10">
    <name type="scientific">Adineta steineri</name>
    <dbReference type="NCBI Taxonomy" id="433720"/>
    <lineage>
        <taxon>Eukaryota</taxon>
        <taxon>Metazoa</taxon>
        <taxon>Spiralia</taxon>
        <taxon>Gnathifera</taxon>
        <taxon>Rotifera</taxon>
        <taxon>Eurotatoria</taxon>
        <taxon>Bdelloidea</taxon>
        <taxon>Adinetida</taxon>
        <taxon>Adinetidae</taxon>
        <taxon>Adineta</taxon>
    </lineage>
</organism>
<proteinExistence type="predicted"/>
<feature type="domain" description="Protein kinase" evidence="7">
    <location>
        <begin position="844"/>
        <end position="1110"/>
    </location>
</feature>
<dbReference type="InterPro" id="IPR020635">
    <property type="entry name" value="Tyr_kinase_cat_dom"/>
</dbReference>
<dbReference type="PROSITE" id="PS00109">
    <property type="entry name" value="PROTEIN_KINASE_TYR"/>
    <property type="match status" value="2"/>
</dbReference>
<dbReference type="EMBL" id="CAJNOG010000008">
    <property type="protein sequence ID" value="CAF0738954.1"/>
    <property type="molecule type" value="Genomic_DNA"/>
</dbReference>
<protein>
    <submittedName>
        <fullName evidence="9">Uncharacterized protein</fullName>
    </submittedName>
</protein>
<keyword evidence="5" id="KW-0067">ATP-binding</keyword>
<dbReference type="SUPFAM" id="SSF56112">
    <property type="entry name" value="Protein kinase-like (PK-like)"/>
    <property type="match status" value="2"/>
</dbReference>
<dbReference type="InterPro" id="IPR001245">
    <property type="entry name" value="Ser-Thr/Tyr_kinase_cat_dom"/>
</dbReference>
<dbReference type="Proteomes" id="UP000663845">
    <property type="component" value="Unassembled WGS sequence"/>
</dbReference>
<evidence type="ECO:0000256" key="6">
    <source>
        <dbReference type="SAM" id="MobiDB-lite"/>
    </source>
</evidence>
<dbReference type="PANTHER" id="PTHR44329">
    <property type="entry name" value="SERINE/THREONINE-PROTEIN KINASE TNNI3K-RELATED"/>
    <property type="match status" value="1"/>
</dbReference>
<keyword evidence="5" id="KW-0547">Nucleotide-binding</keyword>
<dbReference type="Gene3D" id="1.10.510.10">
    <property type="entry name" value="Transferase(Phosphotransferase) domain 1"/>
    <property type="match status" value="2"/>
</dbReference>
<dbReference type="GO" id="GO:0005524">
    <property type="term" value="F:ATP binding"/>
    <property type="evidence" value="ECO:0007669"/>
    <property type="project" value="UniProtKB-UniRule"/>
</dbReference>
<dbReference type="AlphaFoldDB" id="A0A813NQM0"/>
<comment type="caution">
    <text evidence="9">The sequence shown here is derived from an EMBL/GenBank/DDBJ whole genome shotgun (WGS) entry which is preliminary data.</text>
</comment>
<feature type="domain" description="ZZ-type" evidence="8">
    <location>
        <begin position="778"/>
        <end position="836"/>
    </location>
</feature>
<feature type="domain" description="ZZ-type" evidence="8">
    <location>
        <begin position="133"/>
        <end position="193"/>
    </location>
</feature>
<dbReference type="GO" id="GO:0004713">
    <property type="term" value="F:protein tyrosine kinase activity"/>
    <property type="evidence" value="ECO:0007669"/>
    <property type="project" value="InterPro"/>
</dbReference>
<evidence type="ECO:0000256" key="1">
    <source>
        <dbReference type="ARBA" id="ARBA00022723"/>
    </source>
</evidence>
<dbReference type="InterPro" id="IPR011009">
    <property type="entry name" value="Kinase-like_dom_sf"/>
</dbReference>
<dbReference type="Pfam" id="PF00569">
    <property type="entry name" value="ZZ"/>
    <property type="match status" value="4"/>
</dbReference>
<evidence type="ECO:0000313" key="10">
    <source>
        <dbReference type="Proteomes" id="UP000663845"/>
    </source>
</evidence>
<evidence type="ECO:0000259" key="8">
    <source>
        <dbReference type="PROSITE" id="PS50135"/>
    </source>
</evidence>
<dbReference type="InterPro" id="IPR000433">
    <property type="entry name" value="Znf_ZZ"/>
</dbReference>
<keyword evidence="3" id="KW-0862">Zinc</keyword>
<dbReference type="SMART" id="SM00291">
    <property type="entry name" value="ZnF_ZZ"/>
    <property type="match status" value="4"/>
</dbReference>